<gene>
    <name evidence="1" type="ORF">COCVIDRAFT_42483</name>
</gene>
<evidence type="ECO:0000313" key="2">
    <source>
        <dbReference type="Proteomes" id="UP000054337"/>
    </source>
</evidence>
<organism evidence="1 2">
    <name type="scientific">Bipolaris victoriae (strain FI3)</name>
    <name type="common">Victoria blight of oats agent</name>
    <name type="synonym">Cochliobolus victoriae</name>
    <dbReference type="NCBI Taxonomy" id="930091"/>
    <lineage>
        <taxon>Eukaryota</taxon>
        <taxon>Fungi</taxon>
        <taxon>Dikarya</taxon>
        <taxon>Ascomycota</taxon>
        <taxon>Pezizomycotina</taxon>
        <taxon>Dothideomycetes</taxon>
        <taxon>Pleosporomycetidae</taxon>
        <taxon>Pleosporales</taxon>
        <taxon>Pleosporineae</taxon>
        <taxon>Pleosporaceae</taxon>
        <taxon>Bipolaris</taxon>
    </lineage>
</organism>
<dbReference type="EMBL" id="KI968841">
    <property type="protein sequence ID" value="EUN21600.1"/>
    <property type="molecule type" value="Genomic_DNA"/>
</dbReference>
<reference evidence="1 2" key="1">
    <citation type="journal article" date="2013" name="PLoS Genet.">
        <title>Comparative genome structure, secondary metabolite, and effector coding capacity across Cochliobolus pathogens.</title>
        <authorList>
            <person name="Condon B.J."/>
            <person name="Leng Y."/>
            <person name="Wu D."/>
            <person name="Bushley K.E."/>
            <person name="Ohm R.A."/>
            <person name="Otillar R."/>
            <person name="Martin J."/>
            <person name="Schackwitz W."/>
            <person name="Grimwood J."/>
            <person name="MohdZainudin N."/>
            <person name="Xue C."/>
            <person name="Wang R."/>
            <person name="Manning V.A."/>
            <person name="Dhillon B."/>
            <person name="Tu Z.J."/>
            <person name="Steffenson B.J."/>
            <person name="Salamov A."/>
            <person name="Sun H."/>
            <person name="Lowry S."/>
            <person name="LaButti K."/>
            <person name="Han J."/>
            <person name="Copeland A."/>
            <person name="Lindquist E."/>
            <person name="Barry K."/>
            <person name="Schmutz J."/>
            <person name="Baker S.E."/>
            <person name="Ciuffetti L.M."/>
            <person name="Grigoriev I.V."/>
            <person name="Zhong S."/>
            <person name="Turgeon B.G."/>
        </authorList>
    </citation>
    <scope>NUCLEOTIDE SEQUENCE [LARGE SCALE GENOMIC DNA]</scope>
    <source>
        <strain evidence="1 2">FI3</strain>
    </source>
</reference>
<name>W7E6J7_BIPV3</name>
<dbReference type="AlphaFoldDB" id="W7E6J7"/>
<dbReference type="Proteomes" id="UP000054337">
    <property type="component" value="Unassembled WGS sequence"/>
</dbReference>
<proteinExistence type="predicted"/>
<sequence length="116" mass="10600">MKMTVIAASSTAGIGAAIARVVAGGPSAAVPAAGINAALVNGAATGVVTAASSLFTATGIGTVGGQAIRVATLYGRTAGAVGTGAMSAVRSGVITGAILGGVLSVGGGTTDAKTKE</sequence>
<dbReference type="GeneID" id="26257330"/>
<dbReference type="RefSeq" id="XP_014551175.1">
    <property type="nucleotide sequence ID" value="XM_014695689.1"/>
</dbReference>
<accession>W7E6J7</accession>
<dbReference type="HOGENOM" id="CLU_2096453_0_0_1"/>
<protein>
    <submittedName>
        <fullName evidence="1">Uncharacterized protein</fullName>
    </submittedName>
</protein>
<keyword evidence="2" id="KW-1185">Reference proteome</keyword>
<evidence type="ECO:0000313" key="1">
    <source>
        <dbReference type="EMBL" id="EUN21600.1"/>
    </source>
</evidence>